<evidence type="ECO:0000313" key="3">
    <source>
        <dbReference type="Proteomes" id="UP001472677"/>
    </source>
</evidence>
<organism evidence="2 3">
    <name type="scientific">Hibiscus sabdariffa</name>
    <name type="common">roselle</name>
    <dbReference type="NCBI Taxonomy" id="183260"/>
    <lineage>
        <taxon>Eukaryota</taxon>
        <taxon>Viridiplantae</taxon>
        <taxon>Streptophyta</taxon>
        <taxon>Embryophyta</taxon>
        <taxon>Tracheophyta</taxon>
        <taxon>Spermatophyta</taxon>
        <taxon>Magnoliopsida</taxon>
        <taxon>eudicotyledons</taxon>
        <taxon>Gunneridae</taxon>
        <taxon>Pentapetalae</taxon>
        <taxon>rosids</taxon>
        <taxon>malvids</taxon>
        <taxon>Malvales</taxon>
        <taxon>Malvaceae</taxon>
        <taxon>Malvoideae</taxon>
        <taxon>Hibiscus</taxon>
    </lineage>
</organism>
<feature type="compositionally biased region" description="Polar residues" evidence="1">
    <location>
        <begin position="1"/>
        <end position="16"/>
    </location>
</feature>
<accession>A0ABR2ENH6</accession>
<evidence type="ECO:0000313" key="2">
    <source>
        <dbReference type="EMBL" id="KAK8563560.1"/>
    </source>
</evidence>
<proteinExistence type="predicted"/>
<reference evidence="2 3" key="1">
    <citation type="journal article" date="2024" name="G3 (Bethesda)">
        <title>Genome assembly of Hibiscus sabdariffa L. provides insights into metabolisms of medicinal natural products.</title>
        <authorList>
            <person name="Kim T."/>
        </authorList>
    </citation>
    <scope>NUCLEOTIDE SEQUENCE [LARGE SCALE GENOMIC DNA]</scope>
    <source>
        <strain evidence="2">TK-2024</strain>
        <tissue evidence="2">Old leaves</tissue>
    </source>
</reference>
<feature type="region of interest" description="Disordered" evidence="1">
    <location>
        <begin position="1"/>
        <end position="23"/>
    </location>
</feature>
<protein>
    <submittedName>
        <fullName evidence="2">Uncharacterized protein</fullName>
    </submittedName>
</protein>
<gene>
    <name evidence="2" type="ORF">V6N12_035706</name>
</gene>
<dbReference type="EMBL" id="JBBPBM010000011">
    <property type="protein sequence ID" value="KAK8563560.1"/>
    <property type="molecule type" value="Genomic_DNA"/>
</dbReference>
<name>A0ABR2ENH6_9ROSI</name>
<evidence type="ECO:0000256" key="1">
    <source>
        <dbReference type="SAM" id="MobiDB-lite"/>
    </source>
</evidence>
<sequence>MSTYQNANPSEAQVDSNAVDVSESQQFSKRRRRFGYIFSVLTRHRLRMEKKGLFANIAKHIPSSLTQVIEPPICKNILRNVNTILHIRRVRKLMEKN</sequence>
<keyword evidence="3" id="KW-1185">Reference proteome</keyword>
<dbReference type="Proteomes" id="UP001472677">
    <property type="component" value="Unassembled WGS sequence"/>
</dbReference>
<comment type="caution">
    <text evidence="2">The sequence shown here is derived from an EMBL/GenBank/DDBJ whole genome shotgun (WGS) entry which is preliminary data.</text>
</comment>